<evidence type="ECO:0000313" key="3">
    <source>
        <dbReference type="Proteomes" id="UP000001887"/>
    </source>
</evidence>
<dbReference type="HOGENOM" id="CLU_2863954_0_0_0"/>
<keyword evidence="1" id="KW-0472">Membrane</keyword>
<keyword evidence="1" id="KW-1133">Transmembrane helix</keyword>
<dbReference type="STRING" id="530564.Psta_1351"/>
<sequence length="64" mass="7222">MSLPSSASPSYQPTEKPETNIFTIMLLLSFVALVTGCVLMHLELQRFGPEYPFWKTPPVPQVVR</sequence>
<dbReference type="AlphaFoldDB" id="D2QWS4"/>
<organism evidence="2 3">
    <name type="scientific">Pirellula staleyi (strain ATCC 27377 / DSM 6068 / ICPB 4128)</name>
    <name type="common">Pirella staleyi</name>
    <dbReference type="NCBI Taxonomy" id="530564"/>
    <lineage>
        <taxon>Bacteria</taxon>
        <taxon>Pseudomonadati</taxon>
        <taxon>Planctomycetota</taxon>
        <taxon>Planctomycetia</taxon>
        <taxon>Pirellulales</taxon>
        <taxon>Pirellulaceae</taxon>
        <taxon>Pirellula</taxon>
    </lineage>
</organism>
<feature type="transmembrane region" description="Helical" evidence="1">
    <location>
        <begin position="20"/>
        <end position="42"/>
    </location>
</feature>
<keyword evidence="3" id="KW-1185">Reference proteome</keyword>
<evidence type="ECO:0000256" key="1">
    <source>
        <dbReference type="SAM" id="Phobius"/>
    </source>
</evidence>
<dbReference type="OrthoDB" id="287368at2"/>
<name>D2QWS4_PIRSD</name>
<keyword evidence="1" id="KW-0812">Transmembrane</keyword>
<reference evidence="2 3" key="1">
    <citation type="journal article" date="2009" name="Stand. Genomic Sci.">
        <title>Complete genome sequence of Pirellula staleyi type strain (ATCC 27377).</title>
        <authorList>
            <person name="Clum A."/>
            <person name="Tindall B.J."/>
            <person name="Sikorski J."/>
            <person name="Ivanova N."/>
            <person name="Mavrommatis K."/>
            <person name="Lucas S."/>
            <person name="Glavina del Rio T."/>
            <person name="Nolan M."/>
            <person name="Chen F."/>
            <person name="Tice H."/>
            <person name="Pitluck S."/>
            <person name="Cheng J.F."/>
            <person name="Chertkov O."/>
            <person name="Brettin T."/>
            <person name="Han C."/>
            <person name="Detter J.C."/>
            <person name="Kuske C."/>
            <person name="Bruce D."/>
            <person name="Goodwin L."/>
            <person name="Ovchinikova G."/>
            <person name="Pati A."/>
            <person name="Mikhailova N."/>
            <person name="Chen A."/>
            <person name="Palaniappan K."/>
            <person name="Land M."/>
            <person name="Hauser L."/>
            <person name="Chang Y.J."/>
            <person name="Jeffries C.D."/>
            <person name="Chain P."/>
            <person name="Rohde M."/>
            <person name="Goker M."/>
            <person name="Bristow J."/>
            <person name="Eisen J.A."/>
            <person name="Markowitz V."/>
            <person name="Hugenholtz P."/>
            <person name="Kyrpides N.C."/>
            <person name="Klenk H.P."/>
            <person name="Lapidus A."/>
        </authorList>
    </citation>
    <scope>NUCLEOTIDE SEQUENCE [LARGE SCALE GENOMIC DNA]</scope>
    <source>
        <strain evidence="3">ATCC 27377 / DSM 6068 / ICPB 4128</strain>
    </source>
</reference>
<dbReference type="Proteomes" id="UP000001887">
    <property type="component" value="Chromosome"/>
</dbReference>
<accession>D2QWS4</accession>
<evidence type="ECO:0000313" key="2">
    <source>
        <dbReference type="EMBL" id="ADB16028.1"/>
    </source>
</evidence>
<protein>
    <submittedName>
        <fullName evidence="2">Uncharacterized protein</fullName>
    </submittedName>
</protein>
<dbReference type="KEGG" id="psl:Psta_1351"/>
<dbReference type="EMBL" id="CP001848">
    <property type="protein sequence ID" value="ADB16028.1"/>
    <property type="molecule type" value="Genomic_DNA"/>
</dbReference>
<proteinExistence type="predicted"/>
<gene>
    <name evidence="2" type="ordered locus">Psta_1351</name>
</gene>